<dbReference type="AlphaFoldDB" id="A0A918GDB4"/>
<sequence length="103" mass="11221">MCGGCRAPTVGEVQVYDILVAGGDELKESIARTLCPDEHHPPPCPVPWSLGYAEDGLLLTIYADQATAEDIARRVGGSPPTPGDPDDHPELIEQYRIEREPRK</sequence>
<feature type="region of interest" description="Disordered" evidence="1">
    <location>
        <begin position="71"/>
        <end position="103"/>
    </location>
</feature>
<evidence type="ECO:0000313" key="3">
    <source>
        <dbReference type="Proteomes" id="UP000660680"/>
    </source>
</evidence>
<dbReference type="Proteomes" id="UP000660680">
    <property type="component" value="Unassembled WGS sequence"/>
</dbReference>
<proteinExistence type="predicted"/>
<organism evidence="2 3">
    <name type="scientific">Actinokineospora fastidiosa</name>
    <dbReference type="NCBI Taxonomy" id="1816"/>
    <lineage>
        <taxon>Bacteria</taxon>
        <taxon>Bacillati</taxon>
        <taxon>Actinomycetota</taxon>
        <taxon>Actinomycetes</taxon>
        <taxon>Pseudonocardiales</taxon>
        <taxon>Pseudonocardiaceae</taxon>
        <taxon>Actinokineospora</taxon>
    </lineage>
</organism>
<comment type="caution">
    <text evidence="2">The sequence shown here is derived from an EMBL/GenBank/DDBJ whole genome shotgun (WGS) entry which is preliminary data.</text>
</comment>
<dbReference type="EMBL" id="BMRB01000002">
    <property type="protein sequence ID" value="GGS29771.1"/>
    <property type="molecule type" value="Genomic_DNA"/>
</dbReference>
<feature type="compositionally biased region" description="Basic and acidic residues" evidence="1">
    <location>
        <begin position="85"/>
        <end position="103"/>
    </location>
</feature>
<protein>
    <submittedName>
        <fullName evidence="2">Uncharacterized protein</fullName>
    </submittedName>
</protein>
<keyword evidence="3" id="KW-1185">Reference proteome</keyword>
<name>A0A918GDB4_9PSEU</name>
<evidence type="ECO:0000256" key="1">
    <source>
        <dbReference type="SAM" id="MobiDB-lite"/>
    </source>
</evidence>
<gene>
    <name evidence="2" type="ORF">GCM10010171_23900</name>
</gene>
<reference evidence="2" key="2">
    <citation type="submission" date="2020-09" db="EMBL/GenBank/DDBJ databases">
        <authorList>
            <person name="Sun Q."/>
            <person name="Ohkuma M."/>
        </authorList>
    </citation>
    <scope>NUCLEOTIDE SEQUENCE</scope>
    <source>
        <strain evidence="2">JCM 3276</strain>
    </source>
</reference>
<accession>A0A918GDB4</accession>
<evidence type="ECO:0000313" key="2">
    <source>
        <dbReference type="EMBL" id="GGS29771.1"/>
    </source>
</evidence>
<reference evidence="2" key="1">
    <citation type="journal article" date="2014" name="Int. J. Syst. Evol. Microbiol.">
        <title>Complete genome sequence of Corynebacterium casei LMG S-19264T (=DSM 44701T), isolated from a smear-ripened cheese.</title>
        <authorList>
            <consortium name="US DOE Joint Genome Institute (JGI-PGF)"/>
            <person name="Walter F."/>
            <person name="Albersmeier A."/>
            <person name="Kalinowski J."/>
            <person name="Ruckert C."/>
        </authorList>
    </citation>
    <scope>NUCLEOTIDE SEQUENCE</scope>
    <source>
        <strain evidence="2">JCM 3276</strain>
    </source>
</reference>